<feature type="domain" description="HYR" evidence="2">
    <location>
        <begin position="1"/>
        <end position="60"/>
    </location>
</feature>
<dbReference type="PANTHER" id="PTHR24273">
    <property type="entry name" value="FI04643P-RELATED"/>
    <property type="match status" value="1"/>
</dbReference>
<comment type="caution">
    <text evidence="3">The sequence shown here is derived from an EMBL/GenBank/DDBJ whole genome shotgun (WGS) entry which is preliminary data.</text>
</comment>
<dbReference type="RefSeq" id="WP_377879520.1">
    <property type="nucleotide sequence ID" value="NZ_JBHMFA010000016.1"/>
</dbReference>
<keyword evidence="1" id="KW-0677">Repeat</keyword>
<proteinExistence type="predicted"/>
<evidence type="ECO:0000259" key="2">
    <source>
        <dbReference type="PROSITE" id="PS50825"/>
    </source>
</evidence>
<organism evidence="3 4">
    <name type="scientific">Algibacter miyuki</name>
    <dbReference type="NCBI Taxonomy" id="1306933"/>
    <lineage>
        <taxon>Bacteria</taxon>
        <taxon>Pseudomonadati</taxon>
        <taxon>Bacteroidota</taxon>
        <taxon>Flavobacteriia</taxon>
        <taxon>Flavobacteriales</taxon>
        <taxon>Flavobacteriaceae</taxon>
        <taxon>Algibacter</taxon>
    </lineage>
</organism>
<sequence>TITEPTATDNCATTFIYTGIRSDNLALNAPYPVGVTTITWIANDGTNDSDPCEQTVTITDAQAPVITCPTDIALDADVDACENTNVTITEPTATDNCATTFTYTGTRSDNLALNAPYPVGVTTITWIANDGTNDSDPCEQTVTITDAQAPVITCPTDIALDADVDACENTNVTITEPTATDNCATTFTYTGTRSDNLALNAPYPVGVTTITWIANDGTNDSAPCEQTVTITDAQAPVITCPADIAL</sequence>
<feature type="non-terminal residue" evidence="3">
    <location>
        <position position="246"/>
    </location>
</feature>
<feature type="non-terminal residue" evidence="3">
    <location>
        <position position="1"/>
    </location>
</feature>
<dbReference type="PROSITE" id="PS50825">
    <property type="entry name" value="HYR"/>
    <property type="match status" value="2"/>
</dbReference>
<keyword evidence="4" id="KW-1185">Reference proteome</keyword>
<dbReference type="InterPro" id="IPR003410">
    <property type="entry name" value="HYR_dom"/>
</dbReference>
<evidence type="ECO:0000313" key="4">
    <source>
        <dbReference type="Proteomes" id="UP001589590"/>
    </source>
</evidence>
<gene>
    <name evidence="3" type="ORF">ACFFU1_15385</name>
</gene>
<dbReference type="PANTHER" id="PTHR24273:SF32">
    <property type="entry name" value="HYALIN"/>
    <property type="match status" value="1"/>
</dbReference>
<protein>
    <submittedName>
        <fullName evidence="3">HYR domain-containing protein</fullName>
    </submittedName>
</protein>
<reference evidence="3 4" key="1">
    <citation type="submission" date="2024-09" db="EMBL/GenBank/DDBJ databases">
        <authorList>
            <person name="Sun Q."/>
            <person name="Mori K."/>
        </authorList>
    </citation>
    <scope>NUCLEOTIDE SEQUENCE [LARGE SCALE GENOMIC DNA]</scope>
    <source>
        <strain evidence="3 4">CECT 8300</strain>
    </source>
</reference>
<feature type="domain" description="HYR" evidence="2">
    <location>
        <begin position="145"/>
        <end position="232"/>
    </location>
</feature>
<dbReference type="Proteomes" id="UP001589590">
    <property type="component" value="Unassembled WGS sequence"/>
</dbReference>
<dbReference type="EMBL" id="JBHMFA010000016">
    <property type="protein sequence ID" value="MFB9106287.1"/>
    <property type="molecule type" value="Genomic_DNA"/>
</dbReference>
<dbReference type="Pfam" id="PF02494">
    <property type="entry name" value="HYR"/>
    <property type="match status" value="2"/>
</dbReference>
<name>A0ABV5H315_9FLAO</name>
<evidence type="ECO:0000313" key="3">
    <source>
        <dbReference type="EMBL" id="MFB9106287.1"/>
    </source>
</evidence>
<accession>A0ABV5H315</accession>
<evidence type="ECO:0000256" key="1">
    <source>
        <dbReference type="ARBA" id="ARBA00022737"/>
    </source>
</evidence>